<evidence type="ECO:0000256" key="1">
    <source>
        <dbReference type="ARBA" id="ARBA00004141"/>
    </source>
</evidence>
<keyword evidence="3 5" id="KW-1133">Transmembrane helix</keyword>
<feature type="transmembrane region" description="Helical" evidence="5">
    <location>
        <begin position="22"/>
        <end position="40"/>
    </location>
</feature>
<evidence type="ECO:0000259" key="6">
    <source>
        <dbReference type="PROSITE" id="PS50850"/>
    </source>
</evidence>
<dbReference type="InterPro" id="IPR050382">
    <property type="entry name" value="MFS_Na/Anion_cotransporter"/>
</dbReference>
<name>A0A7X1FRA1_9SPHN</name>
<organism evidence="7 8">
    <name type="scientific">Novosphingobium flavum</name>
    <dbReference type="NCBI Taxonomy" id="1778672"/>
    <lineage>
        <taxon>Bacteria</taxon>
        <taxon>Pseudomonadati</taxon>
        <taxon>Pseudomonadota</taxon>
        <taxon>Alphaproteobacteria</taxon>
        <taxon>Sphingomonadales</taxon>
        <taxon>Sphingomonadaceae</taxon>
        <taxon>Novosphingobium</taxon>
    </lineage>
</organism>
<sequence length="431" mass="46728">MASISAESVEKPTQSVKPLSTTISWAILLLLALGVMISNIDRSTMSSAIAAKSFTSYFALSSIGKGWLNSAFFWSYGLFHLLCGYLVDRYGVKWPYAVCFGVWCLATAASGLMDTLAGLVVMRLIIGAAESMAIPASFRWVRNNFSEEHSGVATGIIAAGNKFGPAIGAPVAIWLIENYSWRDMFIASGVVGLVWLIPWIMAVRNDFPGKEARAEQKREASSVPISNLLASPVVWGSMVVMFCYSYFTFFCMQWMPDYLHNQRGLSLEDSGLFTFFSFAGIATVAILAGWAADRLIARGANAVRTRKAFTIAGYVGASTILLGARTESLDLALFWNIFSLTCLGLTTANQVALVRITLIPKPAVGMVTGMQQFATSFAGGVAGALTGWLLQISNNDYDLPMLTIFAFLVLGATTTLFVLRPEWSPKISEMA</sequence>
<evidence type="ECO:0000256" key="2">
    <source>
        <dbReference type="ARBA" id="ARBA00022692"/>
    </source>
</evidence>
<feature type="transmembrane region" description="Helical" evidence="5">
    <location>
        <begin position="308"/>
        <end position="326"/>
    </location>
</feature>
<dbReference type="Pfam" id="PF07690">
    <property type="entry name" value="MFS_1"/>
    <property type="match status" value="1"/>
</dbReference>
<keyword evidence="4 5" id="KW-0472">Membrane</keyword>
<feature type="domain" description="Major facilitator superfamily (MFS) profile" evidence="6">
    <location>
        <begin position="27"/>
        <end position="424"/>
    </location>
</feature>
<accession>A0A7X1FRA1</accession>
<dbReference type="Gene3D" id="1.20.1250.20">
    <property type="entry name" value="MFS general substrate transporter like domains"/>
    <property type="match status" value="2"/>
</dbReference>
<feature type="transmembrane region" description="Helical" evidence="5">
    <location>
        <begin position="399"/>
        <end position="419"/>
    </location>
</feature>
<keyword evidence="2 5" id="KW-0812">Transmembrane</keyword>
<dbReference type="InterPro" id="IPR036259">
    <property type="entry name" value="MFS_trans_sf"/>
</dbReference>
<dbReference type="GO" id="GO:0016020">
    <property type="term" value="C:membrane"/>
    <property type="evidence" value="ECO:0007669"/>
    <property type="project" value="UniProtKB-SubCell"/>
</dbReference>
<feature type="transmembrane region" description="Helical" evidence="5">
    <location>
        <begin position="228"/>
        <end position="255"/>
    </location>
</feature>
<feature type="transmembrane region" description="Helical" evidence="5">
    <location>
        <begin position="67"/>
        <end position="87"/>
    </location>
</feature>
<keyword evidence="8" id="KW-1185">Reference proteome</keyword>
<feature type="transmembrane region" description="Helical" evidence="5">
    <location>
        <begin position="373"/>
        <end position="393"/>
    </location>
</feature>
<feature type="transmembrane region" description="Helical" evidence="5">
    <location>
        <begin position="120"/>
        <end position="141"/>
    </location>
</feature>
<comment type="subcellular location">
    <subcellularLocation>
        <location evidence="1">Membrane</location>
        <topology evidence="1">Multi-pass membrane protein</topology>
    </subcellularLocation>
</comment>
<reference evidence="7 8" key="1">
    <citation type="submission" date="2020-08" db="EMBL/GenBank/DDBJ databases">
        <title>The genome sequence of type strain Novosphingobium flavum NBRC 111647.</title>
        <authorList>
            <person name="Liu Y."/>
        </authorList>
    </citation>
    <scope>NUCLEOTIDE SEQUENCE [LARGE SCALE GENOMIC DNA]</scope>
    <source>
        <strain evidence="7 8">NBRC 111647</strain>
    </source>
</reference>
<proteinExistence type="predicted"/>
<evidence type="ECO:0000313" key="7">
    <source>
        <dbReference type="EMBL" id="MBC2665364.1"/>
    </source>
</evidence>
<dbReference type="PANTHER" id="PTHR11662:SF399">
    <property type="entry name" value="FI19708P1-RELATED"/>
    <property type="match status" value="1"/>
</dbReference>
<dbReference type="AlphaFoldDB" id="A0A7X1FRA1"/>
<dbReference type="EMBL" id="JACLAW010000005">
    <property type="protein sequence ID" value="MBC2665364.1"/>
    <property type="molecule type" value="Genomic_DNA"/>
</dbReference>
<dbReference type="GO" id="GO:0022857">
    <property type="term" value="F:transmembrane transporter activity"/>
    <property type="evidence" value="ECO:0007669"/>
    <property type="project" value="InterPro"/>
</dbReference>
<evidence type="ECO:0000256" key="4">
    <source>
        <dbReference type="ARBA" id="ARBA00023136"/>
    </source>
</evidence>
<evidence type="ECO:0000256" key="3">
    <source>
        <dbReference type="ARBA" id="ARBA00022989"/>
    </source>
</evidence>
<feature type="transmembrane region" description="Helical" evidence="5">
    <location>
        <begin position="332"/>
        <end position="352"/>
    </location>
</feature>
<comment type="caution">
    <text evidence="7">The sequence shown here is derived from an EMBL/GenBank/DDBJ whole genome shotgun (WGS) entry which is preliminary data.</text>
</comment>
<evidence type="ECO:0000313" key="8">
    <source>
        <dbReference type="Proteomes" id="UP000566813"/>
    </source>
</evidence>
<feature type="transmembrane region" description="Helical" evidence="5">
    <location>
        <begin position="275"/>
        <end position="296"/>
    </location>
</feature>
<dbReference type="InterPro" id="IPR011701">
    <property type="entry name" value="MFS"/>
</dbReference>
<dbReference type="PROSITE" id="PS50850">
    <property type="entry name" value="MFS"/>
    <property type="match status" value="1"/>
</dbReference>
<dbReference type="PANTHER" id="PTHR11662">
    <property type="entry name" value="SOLUTE CARRIER FAMILY 17"/>
    <property type="match status" value="1"/>
</dbReference>
<feature type="transmembrane region" description="Helical" evidence="5">
    <location>
        <begin position="184"/>
        <end position="207"/>
    </location>
</feature>
<protein>
    <submittedName>
        <fullName evidence="7">MFS transporter</fullName>
    </submittedName>
</protein>
<dbReference type="InterPro" id="IPR020846">
    <property type="entry name" value="MFS_dom"/>
</dbReference>
<dbReference type="RefSeq" id="WP_185663630.1">
    <property type="nucleotide sequence ID" value="NZ_JACLAW010000005.1"/>
</dbReference>
<evidence type="ECO:0000256" key="5">
    <source>
        <dbReference type="SAM" id="Phobius"/>
    </source>
</evidence>
<dbReference type="SUPFAM" id="SSF103473">
    <property type="entry name" value="MFS general substrate transporter"/>
    <property type="match status" value="1"/>
</dbReference>
<gene>
    <name evidence="7" type="ORF">H7F51_07515</name>
</gene>
<dbReference type="Proteomes" id="UP000566813">
    <property type="component" value="Unassembled WGS sequence"/>
</dbReference>
<feature type="transmembrane region" description="Helical" evidence="5">
    <location>
        <begin position="93"/>
        <end position="113"/>
    </location>
</feature>